<dbReference type="RefSeq" id="WP_200596648.1">
    <property type="nucleotide sequence ID" value="NZ_JAEPBG010000015.1"/>
</dbReference>
<organism evidence="1 2">
    <name type="scientific">Noviherbaspirillum pedocola</name>
    <dbReference type="NCBI Taxonomy" id="2801341"/>
    <lineage>
        <taxon>Bacteria</taxon>
        <taxon>Pseudomonadati</taxon>
        <taxon>Pseudomonadota</taxon>
        <taxon>Betaproteobacteria</taxon>
        <taxon>Burkholderiales</taxon>
        <taxon>Oxalobacteraceae</taxon>
        <taxon>Noviherbaspirillum</taxon>
    </lineage>
</organism>
<comment type="caution">
    <text evidence="1">The sequence shown here is derived from an EMBL/GenBank/DDBJ whole genome shotgun (WGS) entry which is preliminary data.</text>
</comment>
<evidence type="ECO:0000313" key="1">
    <source>
        <dbReference type="EMBL" id="MBK4737922.1"/>
    </source>
</evidence>
<dbReference type="Proteomes" id="UP000622890">
    <property type="component" value="Unassembled WGS sequence"/>
</dbReference>
<dbReference type="AlphaFoldDB" id="A0A934W7W9"/>
<gene>
    <name evidence="1" type="ORF">JJB74_25150</name>
</gene>
<reference evidence="1" key="1">
    <citation type="submission" date="2021-01" db="EMBL/GenBank/DDBJ databases">
        <title>Genome sequence of strain Noviherbaspirillum sp. DKR-6.</title>
        <authorList>
            <person name="Chaudhary D.K."/>
        </authorList>
    </citation>
    <scope>NUCLEOTIDE SEQUENCE</scope>
    <source>
        <strain evidence="1">DKR-6</strain>
    </source>
</reference>
<protein>
    <submittedName>
        <fullName evidence="1">Uncharacterized protein</fullName>
    </submittedName>
</protein>
<sequence length="208" mass="22608">MSHFLLSQITRKEIDMAVAAVVVAVRDHNDDHEVGGQDLPATVILKTDTEDTAAVADMVREGLGSFGRITAFGVRVEAAGCVRFKTFDAVDIGEQFTWCGSVNVERIAHHAKAKIHNVIERGARLALLALQPSSAGEQHLADRTGAPIKVGSWCRFYLASSFRSGIAWVDNISDHPQRPIGIRWIGDTGNYSLGAMPSELEIRSDLPC</sequence>
<keyword evidence="2" id="KW-1185">Reference proteome</keyword>
<accession>A0A934W7W9</accession>
<name>A0A934W7W9_9BURK</name>
<dbReference type="EMBL" id="JAEPBG010000015">
    <property type="protein sequence ID" value="MBK4737922.1"/>
    <property type="molecule type" value="Genomic_DNA"/>
</dbReference>
<evidence type="ECO:0000313" key="2">
    <source>
        <dbReference type="Proteomes" id="UP000622890"/>
    </source>
</evidence>
<proteinExistence type="predicted"/>